<dbReference type="EMBL" id="CP011454">
    <property type="protein sequence ID" value="AMW05625.1"/>
    <property type="molecule type" value="Genomic_DNA"/>
</dbReference>
<feature type="transmembrane region" description="Helical" evidence="6">
    <location>
        <begin position="213"/>
        <end position="233"/>
    </location>
</feature>
<evidence type="ECO:0000256" key="1">
    <source>
        <dbReference type="ARBA" id="ARBA00004370"/>
    </source>
</evidence>
<dbReference type="PANTHER" id="PTHR23427:SF2">
    <property type="entry name" value="SURFEIT LOCUS PROTEIN 1"/>
    <property type="match status" value="1"/>
</dbReference>
<keyword evidence="6" id="KW-1003">Cell membrane</keyword>
<sequence length="240" mass="26200">MSTRGRTIVFGLLTAATAAVCVRLGLWQLDRLSQRRAQNVIVTSRGAQPPLSLAALQGQDTSATHWRRVTVRGVADYSKELVHATRSQNGSPGVYMLTPVRPLDGSWGDTTIIVLRGYVYAADGRTVDFDKAQEADTLELDALLTSFPPPKPGQAVMRSSPRAMRLLDRDTMATLIGRPVAPFVLLALGDTIMQDITRPVRVPPPPVTDGPHLSYALQWFGFAAVFVVGFVLFTRSRSRS</sequence>
<evidence type="ECO:0000313" key="7">
    <source>
        <dbReference type="EMBL" id="AMW05625.1"/>
    </source>
</evidence>
<evidence type="ECO:0000313" key="8">
    <source>
        <dbReference type="Proteomes" id="UP000076404"/>
    </source>
</evidence>
<evidence type="ECO:0000256" key="6">
    <source>
        <dbReference type="RuleBase" id="RU363076"/>
    </source>
</evidence>
<dbReference type="PROSITE" id="PS50895">
    <property type="entry name" value="SURF1"/>
    <property type="match status" value="1"/>
</dbReference>
<dbReference type="AlphaFoldDB" id="A0A143BM23"/>
<dbReference type="RefSeq" id="WP_026848669.1">
    <property type="nucleotide sequence ID" value="NZ_CP011454.1"/>
</dbReference>
<reference evidence="7 8" key="2">
    <citation type="journal article" date="2016" name="Environ. Microbiol. Rep.">
        <title>Metagenomic evidence for the presence of phototrophic Gemmatimonadetes bacteria in diverse environments.</title>
        <authorList>
            <person name="Zeng Y."/>
            <person name="Baumbach J."/>
            <person name="Barbosa E.G."/>
            <person name="Azevedo V."/>
            <person name="Zhang C."/>
            <person name="Koblizek M."/>
        </authorList>
    </citation>
    <scope>NUCLEOTIDE SEQUENCE [LARGE SCALE GENOMIC DNA]</scope>
    <source>
        <strain evidence="7 8">AP64</strain>
    </source>
</reference>
<name>A0A143BM23_9BACT</name>
<organism evidence="7 8">
    <name type="scientific">Gemmatimonas phototrophica</name>
    <dbReference type="NCBI Taxonomy" id="1379270"/>
    <lineage>
        <taxon>Bacteria</taxon>
        <taxon>Pseudomonadati</taxon>
        <taxon>Gemmatimonadota</taxon>
        <taxon>Gemmatimonadia</taxon>
        <taxon>Gemmatimonadales</taxon>
        <taxon>Gemmatimonadaceae</taxon>
        <taxon>Gemmatimonas</taxon>
    </lineage>
</organism>
<dbReference type="eggNOG" id="COG3346">
    <property type="taxonomic scope" value="Bacteria"/>
</dbReference>
<comment type="similarity">
    <text evidence="2 6">Belongs to the SURF1 family.</text>
</comment>
<dbReference type="KEGG" id="gph:GEMMAAP_14060"/>
<dbReference type="InterPro" id="IPR002994">
    <property type="entry name" value="Surf1/Shy1"/>
</dbReference>
<accession>A0A143BM23</accession>
<keyword evidence="8" id="KW-1185">Reference proteome</keyword>
<evidence type="ECO:0000256" key="3">
    <source>
        <dbReference type="ARBA" id="ARBA00022692"/>
    </source>
</evidence>
<feature type="transmembrane region" description="Helical" evidence="6">
    <location>
        <begin position="6"/>
        <end position="26"/>
    </location>
</feature>
<evidence type="ECO:0000256" key="2">
    <source>
        <dbReference type="ARBA" id="ARBA00007165"/>
    </source>
</evidence>
<proteinExistence type="inferred from homology"/>
<reference evidence="7 8" key="1">
    <citation type="journal article" date="2014" name="Proc. Natl. Acad. Sci. U.S.A.">
        <title>Functional type 2 photosynthetic reaction centers found in the rare bacterial phylum Gemmatimonadetes.</title>
        <authorList>
            <person name="Zeng Y."/>
            <person name="Feng F."/>
            <person name="Medova H."/>
            <person name="Dean J."/>
            <person name="Koblizek M."/>
        </authorList>
    </citation>
    <scope>NUCLEOTIDE SEQUENCE [LARGE SCALE GENOMIC DNA]</scope>
    <source>
        <strain evidence="7 8">AP64</strain>
    </source>
</reference>
<keyword evidence="5 6" id="KW-0472">Membrane</keyword>
<dbReference type="OrthoDB" id="9807214at2"/>
<keyword evidence="4 6" id="KW-1133">Transmembrane helix</keyword>
<feature type="transmembrane region" description="Helical" evidence="6">
    <location>
        <begin position="172"/>
        <end position="193"/>
    </location>
</feature>
<keyword evidence="3 6" id="KW-0812">Transmembrane</keyword>
<dbReference type="Pfam" id="PF02104">
    <property type="entry name" value="SURF1"/>
    <property type="match status" value="1"/>
</dbReference>
<dbReference type="Proteomes" id="UP000076404">
    <property type="component" value="Chromosome"/>
</dbReference>
<dbReference type="STRING" id="1379270.GEMMAAP_14060"/>
<comment type="subcellular location">
    <subcellularLocation>
        <location evidence="6">Cell membrane</location>
        <topology evidence="6">Multi-pass membrane protein</topology>
    </subcellularLocation>
    <subcellularLocation>
        <location evidence="1">Membrane</location>
    </subcellularLocation>
</comment>
<gene>
    <name evidence="7" type="ORF">GEMMAAP_14060</name>
</gene>
<evidence type="ECO:0000256" key="5">
    <source>
        <dbReference type="ARBA" id="ARBA00023136"/>
    </source>
</evidence>
<dbReference type="PANTHER" id="PTHR23427">
    <property type="entry name" value="SURFEIT LOCUS PROTEIN"/>
    <property type="match status" value="1"/>
</dbReference>
<protein>
    <recommendedName>
        <fullName evidence="6">SURF1-like protein</fullName>
    </recommendedName>
</protein>
<evidence type="ECO:0000256" key="4">
    <source>
        <dbReference type="ARBA" id="ARBA00022989"/>
    </source>
</evidence>
<dbReference type="GO" id="GO:0005886">
    <property type="term" value="C:plasma membrane"/>
    <property type="evidence" value="ECO:0007669"/>
    <property type="project" value="UniProtKB-SubCell"/>
</dbReference>
<dbReference type="InterPro" id="IPR045214">
    <property type="entry name" value="Surf1/Surf4"/>
</dbReference>
<dbReference type="CDD" id="cd06662">
    <property type="entry name" value="SURF1"/>
    <property type="match status" value="1"/>
</dbReference>